<evidence type="ECO:0000313" key="2">
    <source>
        <dbReference type="Proteomes" id="UP000219369"/>
    </source>
</evidence>
<reference evidence="2" key="1">
    <citation type="submission" date="2016-09" db="EMBL/GenBank/DDBJ databases">
        <authorList>
            <person name="Guldener U."/>
        </authorList>
    </citation>
    <scope>NUCLEOTIDE SEQUENCE [LARGE SCALE GENOMIC DNA]</scope>
    <source>
        <strain evidence="2">V64-1</strain>
    </source>
</reference>
<protein>
    <submittedName>
        <fullName evidence="1">Uncharacterized protein</fullName>
    </submittedName>
</protein>
<sequence length="31" mass="3639">MIFTRPAEVLHQGQIRAKQKALRDCQSKKKE</sequence>
<dbReference type="EMBL" id="FMJY01000007">
    <property type="protein sequence ID" value="SCO88901.1"/>
    <property type="molecule type" value="Genomic_DNA"/>
</dbReference>
<evidence type="ECO:0000313" key="1">
    <source>
        <dbReference type="EMBL" id="SCO88901.1"/>
    </source>
</evidence>
<dbReference type="AlphaFoldDB" id="A0A2H3TT40"/>
<dbReference type="Proteomes" id="UP000219369">
    <property type="component" value="Unassembled WGS sequence"/>
</dbReference>
<proteinExistence type="predicted"/>
<gene>
    <name evidence="1" type="ORF">FRV6_13029</name>
</gene>
<organism evidence="1 2">
    <name type="scientific">Fusarium oxysporum</name>
    <name type="common">Fusarium vascular wilt</name>
    <dbReference type="NCBI Taxonomy" id="5507"/>
    <lineage>
        <taxon>Eukaryota</taxon>
        <taxon>Fungi</taxon>
        <taxon>Dikarya</taxon>
        <taxon>Ascomycota</taxon>
        <taxon>Pezizomycotina</taxon>
        <taxon>Sordariomycetes</taxon>
        <taxon>Hypocreomycetidae</taxon>
        <taxon>Hypocreales</taxon>
        <taxon>Nectriaceae</taxon>
        <taxon>Fusarium</taxon>
        <taxon>Fusarium oxysporum species complex</taxon>
    </lineage>
</organism>
<accession>A0A2H3TT40</accession>
<name>A0A2H3TT40_FUSOX</name>